<protein>
    <submittedName>
        <fullName evidence="3">Uncharacterized protein</fullName>
    </submittedName>
</protein>
<feature type="compositionally biased region" description="Low complexity" evidence="1">
    <location>
        <begin position="168"/>
        <end position="184"/>
    </location>
</feature>
<feature type="compositionally biased region" description="Low complexity" evidence="1">
    <location>
        <begin position="70"/>
        <end position="88"/>
    </location>
</feature>
<name>A0A453PV44_AEGTS</name>
<feature type="compositionally biased region" description="Basic residues" evidence="1">
    <location>
        <begin position="150"/>
        <end position="167"/>
    </location>
</feature>
<reference evidence="3" key="3">
    <citation type="journal article" date="2017" name="Nature">
        <title>Genome sequence of the progenitor of the wheat D genome Aegilops tauschii.</title>
        <authorList>
            <person name="Luo M.C."/>
            <person name="Gu Y.Q."/>
            <person name="Puiu D."/>
            <person name="Wang H."/>
            <person name="Twardziok S.O."/>
            <person name="Deal K.R."/>
            <person name="Huo N."/>
            <person name="Zhu T."/>
            <person name="Wang L."/>
            <person name="Wang Y."/>
            <person name="McGuire P.E."/>
            <person name="Liu S."/>
            <person name="Long H."/>
            <person name="Ramasamy R.K."/>
            <person name="Rodriguez J.C."/>
            <person name="Van S.L."/>
            <person name="Yuan L."/>
            <person name="Wang Z."/>
            <person name="Xia Z."/>
            <person name="Xiao L."/>
            <person name="Anderson O.D."/>
            <person name="Ouyang S."/>
            <person name="Liang Y."/>
            <person name="Zimin A.V."/>
            <person name="Pertea G."/>
            <person name="Qi P."/>
            <person name="Bennetzen J.L."/>
            <person name="Dai X."/>
            <person name="Dawson M.W."/>
            <person name="Muller H.G."/>
            <person name="Kugler K."/>
            <person name="Rivarola-Duarte L."/>
            <person name="Spannagl M."/>
            <person name="Mayer K.F.X."/>
            <person name="Lu F.H."/>
            <person name="Bevan M.W."/>
            <person name="Leroy P."/>
            <person name="Li P."/>
            <person name="You F.M."/>
            <person name="Sun Q."/>
            <person name="Liu Z."/>
            <person name="Lyons E."/>
            <person name="Wicker T."/>
            <person name="Salzberg S.L."/>
            <person name="Devos K.M."/>
            <person name="Dvorak J."/>
        </authorList>
    </citation>
    <scope>NUCLEOTIDE SEQUENCE [LARGE SCALE GENOMIC DNA]</scope>
    <source>
        <strain evidence="3">cv. AL8/78</strain>
    </source>
</reference>
<dbReference type="Gramene" id="AET6Gv20871800.2">
    <property type="protein sequence ID" value="AET6Gv20871800.2"/>
    <property type="gene ID" value="AET6Gv20871800"/>
</dbReference>
<dbReference type="EnsemblPlants" id="AET6Gv20871800.2">
    <property type="protein sequence ID" value="AET6Gv20871800.2"/>
    <property type="gene ID" value="AET6Gv20871800"/>
</dbReference>
<accession>A0A453PV44</accession>
<keyword evidence="4" id="KW-1185">Reference proteome</keyword>
<sequence length="268" mass="28931">MRALEDDLFPSTPGKVKIERAGGTMNRQLHRCFASTSTMFLWALFLVAMTASYLSFQSFVDTSSKYFAASSPSSSTSSPSRTCSTWRPRPACATPWRIRPRTCTPTWRGSSPSWRRARTPTRSRPSSGPPPPRSTASTTRCPSPSPTARTSRRRSTRPPRRPARRSPTRTTTSTGSPSPACASSRCTGPGGGRTWPTSPSPATSCRGSPSRCTGGRTTWTSPATSPTSTTSSRAAWGRWTRPAGARAPAARSAGRRRTGSSTWATRPR</sequence>
<feature type="compositionally biased region" description="Polar residues" evidence="1">
    <location>
        <begin position="195"/>
        <end position="211"/>
    </location>
</feature>
<evidence type="ECO:0000256" key="1">
    <source>
        <dbReference type="SAM" id="MobiDB-lite"/>
    </source>
</evidence>
<reference evidence="4" key="2">
    <citation type="journal article" date="2017" name="Nat. Plants">
        <title>The Aegilops tauschii genome reveals multiple impacts of transposons.</title>
        <authorList>
            <person name="Zhao G."/>
            <person name="Zou C."/>
            <person name="Li K."/>
            <person name="Wang K."/>
            <person name="Li T."/>
            <person name="Gao L."/>
            <person name="Zhang X."/>
            <person name="Wang H."/>
            <person name="Yang Z."/>
            <person name="Liu X."/>
            <person name="Jiang W."/>
            <person name="Mao L."/>
            <person name="Kong X."/>
            <person name="Jiao Y."/>
            <person name="Jia J."/>
        </authorList>
    </citation>
    <scope>NUCLEOTIDE SEQUENCE [LARGE SCALE GENOMIC DNA]</scope>
    <source>
        <strain evidence="4">cv. AL8/78</strain>
    </source>
</reference>
<feature type="transmembrane region" description="Helical" evidence="2">
    <location>
        <begin position="39"/>
        <end position="56"/>
    </location>
</feature>
<keyword evidence="2" id="KW-0472">Membrane</keyword>
<feature type="compositionally biased region" description="Low complexity" evidence="1">
    <location>
        <begin position="259"/>
        <end position="268"/>
    </location>
</feature>
<feature type="compositionally biased region" description="Low complexity" evidence="1">
    <location>
        <begin position="134"/>
        <end position="149"/>
    </location>
</feature>
<evidence type="ECO:0000256" key="2">
    <source>
        <dbReference type="SAM" id="Phobius"/>
    </source>
</evidence>
<keyword evidence="2" id="KW-0812">Transmembrane</keyword>
<feature type="region of interest" description="Disordered" evidence="1">
    <location>
        <begin position="100"/>
        <end position="268"/>
    </location>
</feature>
<dbReference type="Proteomes" id="UP000015105">
    <property type="component" value="Chromosome 6D"/>
</dbReference>
<organism evidence="3 4">
    <name type="scientific">Aegilops tauschii subsp. strangulata</name>
    <name type="common">Goatgrass</name>
    <dbReference type="NCBI Taxonomy" id="200361"/>
    <lineage>
        <taxon>Eukaryota</taxon>
        <taxon>Viridiplantae</taxon>
        <taxon>Streptophyta</taxon>
        <taxon>Embryophyta</taxon>
        <taxon>Tracheophyta</taxon>
        <taxon>Spermatophyta</taxon>
        <taxon>Magnoliopsida</taxon>
        <taxon>Liliopsida</taxon>
        <taxon>Poales</taxon>
        <taxon>Poaceae</taxon>
        <taxon>BOP clade</taxon>
        <taxon>Pooideae</taxon>
        <taxon>Triticodae</taxon>
        <taxon>Triticeae</taxon>
        <taxon>Triticinae</taxon>
        <taxon>Aegilops</taxon>
    </lineage>
</organism>
<proteinExistence type="predicted"/>
<dbReference type="AlphaFoldDB" id="A0A453PV44"/>
<reference evidence="4" key="1">
    <citation type="journal article" date="2014" name="Science">
        <title>Ancient hybridizations among the ancestral genomes of bread wheat.</title>
        <authorList>
            <consortium name="International Wheat Genome Sequencing Consortium,"/>
            <person name="Marcussen T."/>
            <person name="Sandve S.R."/>
            <person name="Heier L."/>
            <person name="Spannagl M."/>
            <person name="Pfeifer M."/>
            <person name="Jakobsen K.S."/>
            <person name="Wulff B.B."/>
            <person name="Steuernagel B."/>
            <person name="Mayer K.F."/>
            <person name="Olsen O.A."/>
        </authorList>
    </citation>
    <scope>NUCLEOTIDE SEQUENCE [LARGE SCALE GENOMIC DNA]</scope>
    <source>
        <strain evidence="4">cv. AL8/78</strain>
    </source>
</reference>
<feature type="region of interest" description="Disordered" evidence="1">
    <location>
        <begin position="68"/>
        <end position="88"/>
    </location>
</feature>
<reference evidence="3" key="4">
    <citation type="submission" date="2019-03" db="UniProtKB">
        <authorList>
            <consortium name="EnsemblPlants"/>
        </authorList>
    </citation>
    <scope>IDENTIFICATION</scope>
</reference>
<evidence type="ECO:0000313" key="3">
    <source>
        <dbReference type="EnsemblPlants" id="AET6Gv20871800.2"/>
    </source>
</evidence>
<feature type="compositionally biased region" description="Low complexity" evidence="1">
    <location>
        <begin position="216"/>
        <end position="252"/>
    </location>
</feature>
<reference evidence="3" key="5">
    <citation type="journal article" date="2021" name="G3 (Bethesda)">
        <title>Aegilops tauschii genome assembly Aet v5.0 features greater sequence contiguity and improved annotation.</title>
        <authorList>
            <person name="Wang L."/>
            <person name="Zhu T."/>
            <person name="Rodriguez J.C."/>
            <person name="Deal K.R."/>
            <person name="Dubcovsky J."/>
            <person name="McGuire P.E."/>
            <person name="Lux T."/>
            <person name="Spannagl M."/>
            <person name="Mayer K.F.X."/>
            <person name="Baldrich P."/>
            <person name="Meyers B.C."/>
            <person name="Huo N."/>
            <person name="Gu Y.Q."/>
            <person name="Zhou H."/>
            <person name="Devos K.M."/>
            <person name="Bennetzen J.L."/>
            <person name="Unver T."/>
            <person name="Budak H."/>
            <person name="Gulick P.J."/>
            <person name="Galiba G."/>
            <person name="Kalapos B."/>
            <person name="Nelson D.R."/>
            <person name="Li P."/>
            <person name="You F.M."/>
            <person name="Luo M.C."/>
            <person name="Dvorak J."/>
        </authorList>
    </citation>
    <scope>NUCLEOTIDE SEQUENCE [LARGE SCALE GENOMIC DNA]</scope>
    <source>
        <strain evidence="3">cv. AL8/78</strain>
    </source>
</reference>
<evidence type="ECO:0000313" key="4">
    <source>
        <dbReference type="Proteomes" id="UP000015105"/>
    </source>
</evidence>
<keyword evidence="2" id="KW-1133">Transmembrane helix</keyword>